<keyword evidence="4 6" id="KW-0472">Membrane</keyword>
<dbReference type="GO" id="GO:0016020">
    <property type="term" value="C:membrane"/>
    <property type="evidence" value="ECO:0007669"/>
    <property type="project" value="UniProtKB-SubCell"/>
</dbReference>
<dbReference type="GeneID" id="93650062"/>
<dbReference type="Proteomes" id="UP000669133">
    <property type="component" value="Unassembled WGS sequence"/>
</dbReference>
<evidence type="ECO:0000259" key="7">
    <source>
        <dbReference type="Pfam" id="PF01284"/>
    </source>
</evidence>
<dbReference type="OrthoDB" id="2117453at2759"/>
<feature type="region of interest" description="Disordered" evidence="5">
    <location>
        <begin position="195"/>
        <end position="214"/>
    </location>
</feature>
<dbReference type="PANTHER" id="PTHR37451">
    <property type="entry name" value="MARVEL DOMAIN"/>
    <property type="match status" value="1"/>
</dbReference>
<gene>
    <name evidence="8" type="ORF">I9W82_001433</name>
</gene>
<keyword evidence="3 6" id="KW-1133">Transmembrane helix</keyword>
<protein>
    <recommendedName>
        <fullName evidence="7">MARVEL domain-containing protein</fullName>
    </recommendedName>
</protein>
<evidence type="ECO:0000256" key="1">
    <source>
        <dbReference type="ARBA" id="ARBA00004141"/>
    </source>
</evidence>
<comment type="caution">
    <text evidence="8">The sequence shown here is derived from an EMBL/GenBank/DDBJ whole genome shotgun (WGS) entry which is preliminary data.</text>
</comment>
<evidence type="ECO:0000256" key="2">
    <source>
        <dbReference type="ARBA" id="ARBA00022692"/>
    </source>
</evidence>
<evidence type="ECO:0000313" key="8">
    <source>
        <dbReference type="EMBL" id="KAG5422338.1"/>
    </source>
</evidence>
<evidence type="ECO:0000256" key="5">
    <source>
        <dbReference type="SAM" id="MobiDB-lite"/>
    </source>
</evidence>
<comment type="subcellular location">
    <subcellularLocation>
        <location evidence="1">Membrane</location>
        <topology evidence="1">Multi-pass membrane protein</topology>
    </subcellularLocation>
</comment>
<feature type="transmembrane region" description="Helical" evidence="6">
    <location>
        <begin position="40"/>
        <end position="61"/>
    </location>
</feature>
<keyword evidence="9" id="KW-1185">Reference proteome</keyword>
<dbReference type="InterPro" id="IPR008253">
    <property type="entry name" value="Marvel"/>
</dbReference>
<feature type="transmembrane region" description="Helical" evidence="6">
    <location>
        <begin position="73"/>
        <end position="93"/>
    </location>
</feature>
<dbReference type="RefSeq" id="XP_067551454.1">
    <property type="nucleotide sequence ID" value="XM_067690178.1"/>
</dbReference>
<dbReference type="PANTHER" id="PTHR37451:SF1">
    <property type="entry name" value="MARVEL DOMAIN-CONTAINING PROTEIN"/>
    <property type="match status" value="1"/>
</dbReference>
<keyword evidence="2 6" id="KW-0812">Transmembrane</keyword>
<dbReference type="AlphaFoldDB" id="A0A8H7ZIF9"/>
<evidence type="ECO:0000313" key="9">
    <source>
        <dbReference type="Proteomes" id="UP000669133"/>
    </source>
</evidence>
<evidence type="ECO:0000256" key="6">
    <source>
        <dbReference type="SAM" id="Phobius"/>
    </source>
</evidence>
<feature type="transmembrane region" description="Helical" evidence="6">
    <location>
        <begin position="12"/>
        <end position="34"/>
    </location>
</feature>
<sequence length="214" mass="23454">MAITRRTVSIALRTAEALFAVIILGLSAGVLAGYNTNIPSVTFNLIISIFDIFWLVYIAFIAPKVFANKTQTAVVLTCQLIIWVFYLVAFILISSDFPKDCNKAIYMRDSIDTCRANQTILAFAILNYVVLNTELALFYSYTLVPESKTFGGKHLLQKTTYHWGTLFTTEITTTGCCTGAGAGVDASDAVDKESDVSSRNFDEEAAVGNRDVKA</sequence>
<evidence type="ECO:0000256" key="4">
    <source>
        <dbReference type="ARBA" id="ARBA00023136"/>
    </source>
</evidence>
<reference evidence="8 9" key="1">
    <citation type="submission" date="2020-12" db="EMBL/GenBank/DDBJ databases">
        <title>Effect of drift, selection, and recombination on the evolution of hybrid genomes in Candida yeast pathogens.</title>
        <authorList>
            <person name="Mixao V."/>
            <person name="Ksiezopolska E."/>
            <person name="Saus E."/>
            <person name="Boekhout T."/>
            <person name="Gacser A."/>
            <person name="Gabaldon T."/>
        </authorList>
    </citation>
    <scope>NUCLEOTIDE SEQUENCE [LARGE SCALE GENOMIC DNA]</scope>
    <source>
        <strain evidence="8 9">BP57</strain>
    </source>
</reference>
<evidence type="ECO:0000256" key="3">
    <source>
        <dbReference type="ARBA" id="ARBA00022989"/>
    </source>
</evidence>
<dbReference type="EMBL" id="JAEOAQ010000001">
    <property type="protein sequence ID" value="KAG5422338.1"/>
    <property type="molecule type" value="Genomic_DNA"/>
</dbReference>
<dbReference type="Pfam" id="PF01284">
    <property type="entry name" value="MARVEL"/>
    <property type="match status" value="1"/>
</dbReference>
<feature type="domain" description="MARVEL" evidence="7">
    <location>
        <begin position="7"/>
        <end position="130"/>
    </location>
</feature>
<name>A0A8H7ZIF9_9ASCO</name>
<proteinExistence type="predicted"/>
<organism evidence="8 9">
    <name type="scientific">Candida metapsilosis</name>
    <dbReference type="NCBI Taxonomy" id="273372"/>
    <lineage>
        <taxon>Eukaryota</taxon>
        <taxon>Fungi</taxon>
        <taxon>Dikarya</taxon>
        <taxon>Ascomycota</taxon>
        <taxon>Saccharomycotina</taxon>
        <taxon>Pichiomycetes</taxon>
        <taxon>Debaryomycetaceae</taxon>
        <taxon>Candida/Lodderomyces clade</taxon>
        <taxon>Candida</taxon>
    </lineage>
</organism>
<accession>A0A8H7ZIF9</accession>